<dbReference type="InterPro" id="IPR027417">
    <property type="entry name" value="P-loop_NTPase"/>
</dbReference>
<dbReference type="Gene3D" id="3.40.50.300">
    <property type="entry name" value="P-loop containing nucleotide triphosphate hydrolases"/>
    <property type="match status" value="1"/>
</dbReference>
<feature type="domain" description="Nephrocystin 3-like N-terminal" evidence="2">
    <location>
        <begin position="107"/>
        <end position="265"/>
    </location>
</feature>
<evidence type="ECO:0000313" key="4">
    <source>
        <dbReference type="Proteomes" id="UP000567179"/>
    </source>
</evidence>
<dbReference type="OrthoDB" id="5967843at2759"/>
<organism evidence="3 4">
    <name type="scientific">Psilocybe cf. subviscida</name>
    <dbReference type="NCBI Taxonomy" id="2480587"/>
    <lineage>
        <taxon>Eukaryota</taxon>
        <taxon>Fungi</taxon>
        <taxon>Dikarya</taxon>
        <taxon>Basidiomycota</taxon>
        <taxon>Agaricomycotina</taxon>
        <taxon>Agaricomycetes</taxon>
        <taxon>Agaricomycetidae</taxon>
        <taxon>Agaricales</taxon>
        <taxon>Agaricineae</taxon>
        <taxon>Strophariaceae</taxon>
        <taxon>Psilocybe</taxon>
    </lineage>
</organism>
<comment type="caution">
    <text evidence="3">The sequence shown here is derived from an EMBL/GenBank/DDBJ whole genome shotgun (WGS) entry which is preliminary data.</text>
</comment>
<keyword evidence="4" id="KW-1185">Reference proteome</keyword>
<dbReference type="EMBL" id="JAACJJ010000003">
    <property type="protein sequence ID" value="KAF5328639.1"/>
    <property type="molecule type" value="Genomic_DNA"/>
</dbReference>
<accession>A0A8H5BSB1</accession>
<dbReference type="InterPro" id="IPR056884">
    <property type="entry name" value="NPHP3-like_N"/>
</dbReference>
<sequence length="328" mass="36044">MLCAMESIFLRCSYIFVGGCTHLLSDYSPHCSKLSLTMFTNAKNTSILGGNFTVNTRDEETHGIAQVMNMLKIYISPGAMHDSAVRSDVPKCHEDTRVAIVEKLCVWRLSAGRPFLWMYGPAGCGKTTIAQTIAEKFDNDGTLAASFFFSRSAPGRPSSKDQFVATIAYQLCLALPNFHSHISRVLLDNPAIFNKSLSKQAGELIIKPLKAFAASHTDTVFTPRVILIDGLDECAPSESQKEILDVMAHCQRQSPIPLMFLISSRPEAIIRTCFSHGSLGPLTEVVLPGAEGASRWSEVKFNLCPNRAWSLNSTPPRSLAPCPMRFPK</sequence>
<dbReference type="PANTHER" id="PTHR10039">
    <property type="entry name" value="AMELOGENIN"/>
    <property type="match status" value="1"/>
</dbReference>
<protein>
    <recommendedName>
        <fullName evidence="2">Nephrocystin 3-like N-terminal domain-containing protein</fullName>
    </recommendedName>
</protein>
<evidence type="ECO:0000256" key="1">
    <source>
        <dbReference type="ARBA" id="ARBA00022737"/>
    </source>
</evidence>
<name>A0A8H5BSB1_9AGAR</name>
<evidence type="ECO:0000313" key="3">
    <source>
        <dbReference type="EMBL" id="KAF5328639.1"/>
    </source>
</evidence>
<dbReference type="Pfam" id="PF24883">
    <property type="entry name" value="NPHP3_N"/>
    <property type="match status" value="1"/>
</dbReference>
<proteinExistence type="predicted"/>
<dbReference type="AlphaFoldDB" id="A0A8H5BSB1"/>
<evidence type="ECO:0000259" key="2">
    <source>
        <dbReference type="Pfam" id="PF24883"/>
    </source>
</evidence>
<keyword evidence="1" id="KW-0677">Repeat</keyword>
<gene>
    <name evidence="3" type="ORF">D9619_011619</name>
</gene>
<reference evidence="3 4" key="1">
    <citation type="journal article" date="2020" name="ISME J.">
        <title>Uncovering the hidden diversity of litter-decomposition mechanisms in mushroom-forming fungi.</title>
        <authorList>
            <person name="Floudas D."/>
            <person name="Bentzer J."/>
            <person name="Ahren D."/>
            <person name="Johansson T."/>
            <person name="Persson P."/>
            <person name="Tunlid A."/>
        </authorList>
    </citation>
    <scope>NUCLEOTIDE SEQUENCE [LARGE SCALE GENOMIC DNA]</scope>
    <source>
        <strain evidence="3 4">CBS 101986</strain>
    </source>
</reference>
<dbReference type="SUPFAM" id="SSF52540">
    <property type="entry name" value="P-loop containing nucleoside triphosphate hydrolases"/>
    <property type="match status" value="1"/>
</dbReference>
<dbReference type="Proteomes" id="UP000567179">
    <property type="component" value="Unassembled WGS sequence"/>
</dbReference>